<dbReference type="InterPro" id="IPR036322">
    <property type="entry name" value="WD40_repeat_dom_sf"/>
</dbReference>
<dbReference type="STRING" id="1314773.A0A3N2Q6J2"/>
<feature type="repeat" description="WD" evidence="3">
    <location>
        <begin position="149"/>
        <end position="185"/>
    </location>
</feature>
<dbReference type="EMBL" id="ML119051">
    <property type="protein sequence ID" value="ROT42326.1"/>
    <property type="molecule type" value="Genomic_DNA"/>
</dbReference>
<dbReference type="InterPro" id="IPR015943">
    <property type="entry name" value="WD40/YVTN_repeat-like_dom_sf"/>
</dbReference>
<dbReference type="Proteomes" id="UP000272025">
    <property type="component" value="Unassembled WGS sequence"/>
</dbReference>
<evidence type="ECO:0000256" key="2">
    <source>
        <dbReference type="ARBA" id="ARBA00022737"/>
    </source>
</evidence>
<evidence type="ECO:0000313" key="5">
    <source>
        <dbReference type="Proteomes" id="UP000272025"/>
    </source>
</evidence>
<dbReference type="OrthoDB" id="25131at2759"/>
<accession>A0A3N2Q6J2</accession>
<dbReference type="PANTHER" id="PTHR22889:SF0">
    <property type="entry name" value="WD REPEAT-CONTAINING PROTEIN 89"/>
    <property type="match status" value="1"/>
</dbReference>
<dbReference type="GeneID" id="39581777"/>
<dbReference type="InterPro" id="IPR001680">
    <property type="entry name" value="WD40_rpt"/>
</dbReference>
<feature type="repeat" description="WD" evidence="3">
    <location>
        <begin position="309"/>
        <end position="336"/>
    </location>
</feature>
<gene>
    <name evidence="4" type="ORF">SODALDRAFT_347344</name>
</gene>
<dbReference type="RefSeq" id="XP_028470132.1">
    <property type="nucleotide sequence ID" value="XM_028613299.1"/>
</dbReference>
<keyword evidence="1 3" id="KW-0853">WD repeat</keyword>
<reference evidence="4 5" key="1">
    <citation type="journal article" date="2018" name="Mol. Ecol.">
        <title>The obligate alkalophilic soda-lake fungus Sodiomyces alkalinus has shifted to a protein diet.</title>
        <authorList>
            <person name="Grum-Grzhimaylo A.A."/>
            <person name="Falkoski D.L."/>
            <person name="van den Heuvel J."/>
            <person name="Valero-Jimenez C.A."/>
            <person name="Min B."/>
            <person name="Choi I.G."/>
            <person name="Lipzen A."/>
            <person name="Daum C.G."/>
            <person name="Aanen D.K."/>
            <person name="Tsang A."/>
            <person name="Henrissat B."/>
            <person name="Bilanenko E.N."/>
            <person name="de Vries R.P."/>
            <person name="van Kan J.A.L."/>
            <person name="Grigoriev I.V."/>
            <person name="Debets A.J.M."/>
        </authorList>
    </citation>
    <scope>NUCLEOTIDE SEQUENCE [LARGE SCALE GENOMIC DNA]</scope>
    <source>
        <strain evidence="4 5">F11</strain>
    </source>
</reference>
<dbReference type="PROSITE" id="PS50082">
    <property type="entry name" value="WD_REPEATS_2"/>
    <property type="match status" value="2"/>
</dbReference>
<dbReference type="SMART" id="SM00320">
    <property type="entry name" value="WD40"/>
    <property type="match status" value="4"/>
</dbReference>
<dbReference type="SUPFAM" id="SSF50978">
    <property type="entry name" value="WD40 repeat-like"/>
    <property type="match status" value="1"/>
</dbReference>
<keyword evidence="2" id="KW-0677">Repeat</keyword>
<dbReference type="PANTHER" id="PTHR22889">
    <property type="entry name" value="WD REPEAT-CONTAINING PROTEIN 89"/>
    <property type="match status" value="1"/>
</dbReference>
<protein>
    <submittedName>
        <fullName evidence="4">WD domain-containing protein</fullName>
    </submittedName>
</protein>
<proteinExistence type="predicted"/>
<dbReference type="AlphaFoldDB" id="A0A3N2Q6J2"/>
<dbReference type="Pfam" id="PF00400">
    <property type="entry name" value="WD40"/>
    <property type="match status" value="3"/>
</dbReference>
<dbReference type="Gene3D" id="2.130.10.10">
    <property type="entry name" value="YVTN repeat-like/Quinoprotein amine dehydrogenase"/>
    <property type="match status" value="1"/>
</dbReference>
<evidence type="ECO:0000256" key="3">
    <source>
        <dbReference type="PROSITE-ProRule" id="PRU00221"/>
    </source>
</evidence>
<keyword evidence="5" id="KW-1185">Reference proteome</keyword>
<evidence type="ECO:0000256" key="1">
    <source>
        <dbReference type="ARBA" id="ARBA00022574"/>
    </source>
</evidence>
<name>A0A3N2Q6J2_SODAK</name>
<evidence type="ECO:0000313" key="4">
    <source>
        <dbReference type="EMBL" id="ROT42326.1"/>
    </source>
</evidence>
<organism evidence="4 5">
    <name type="scientific">Sodiomyces alkalinus (strain CBS 110278 / VKM F-3762 / F11)</name>
    <name type="common">Alkaliphilic filamentous fungus</name>
    <dbReference type="NCBI Taxonomy" id="1314773"/>
    <lineage>
        <taxon>Eukaryota</taxon>
        <taxon>Fungi</taxon>
        <taxon>Dikarya</taxon>
        <taxon>Ascomycota</taxon>
        <taxon>Pezizomycotina</taxon>
        <taxon>Sordariomycetes</taxon>
        <taxon>Hypocreomycetidae</taxon>
        <taxon>Glomerellales</taxon>
        <taxon>Plectosphaerellaceae</taxon>
        <taxon>Sodiomyces</taxon>
    </lineage>
</organism>
<dbReference type="InterPro" id="IPR039328">
    <property type="entry name" value="WDR89"/>
</dbReference>
<sequence length="336" mass="36757">MYLLSPVAGHHFLGPGEVYVLDIHRVGSGLAAITSDQKLALFNPARLDDGPISLLPTNHGNLRCLKPFDWLNSVVSTAGEDGSVSIWDLREDPLKAQVLRFQAAEAPIVSLACELRSHAIAVGTELYDHAASILLWDVRGSPSQRTRYTEVHSDDVTELRFHPTEAPNILLSGSTDGLVNIYDTRIVDEDDVIIQTLNHGSVHHAGFLSATEVYALSHDEKFAVFNLEETYEKGTPVADFGDVRRELECQYASNVTSKVDGSGAIIGVGSQARQMFQLVFLTRGSSPNSWMFDKSSSVGLPGGHGEEIVRAFCFYDDEQVVFTAGEDGNVKAWRPN</sequence>